<accession>A0AAN7AG11</accession>
<reference evidence="2" key="2">
    <citation type="submission" date="2023-05" db="EMBL/GenBank/DDBJ databases">
        <authorList>
            <consortium name="Lawrence Berkeley National Laboratory"/>
            <person name="Steindorff A."/>
            <person name="Hensen N."/>
            <person name="Bonometti L."/>
            <person name="Westerberg I."/>
            <person name="Brannstrom I.O."/>
            <person name="Guillou S."/>
            <person name="Cros-Aarteil S."/>
            <person name="Calhoun S."/>
            <person name="Haridas S."/>
            <person name="Kuo A."/>
            <person name="Mondo S."/>
            <person name="Pangilinan J."/>
            <person name="Riley R."/>
            <person name="Labutti K."/>
            <person name="Andreopoulos B."/>
            <person name="Lipzen A."/>
            <person name="Chen C."/>
            <person name="Yanf M."/>
            <person name="Daum C."/>
            <person name="Ng V."/>
            <person name="Clum A."/>
            <person name="Ohm R."/>
            <person name="Martin F."/>
            <person name="Silar P."/>
            <person name="Natvig D."/>
            <person name="Lalanne C."/>
            <person name="Gautier V."/>
            <person name="Ament-Velasquez S.L."/>
            <person name="Kruys A."/>
            <person name="Hutchinson M.I."/>
            <person name="Powell A.J."/>
            <person name="Barry K."/>
            <person name="Miller A.N."/>
            <person name="Grigoriev I.V."/>
            <person name="Debuchy R."/>
            <person name="Gladieux P."/>
            <person name="Thoren M.H."/>
            <person name="Johannesson H."/>
        </authorList>
    </citation>
    <scope>NUCLEOTIDE SEQUENCE</scope>
    <source>
        <strain evidence="2">PSN309</strain>
    </source>
</reference>
<dbReference type="InterPro" id="IPR036047">
    <property type="entry name" value="F-box-like_dom_sf"/>
</dbReference>
<dbReference type="EMBL" id="MU864484">
    <property type="protein sequence ID" value="KAK4184537.1"/>
    <property type="molecule type" value="Genomic_DNA"/>
</dbReference>
<gene>
    <name evidence="2" type="ORF">QBC35DRAFT_477173</name>
</gene>
<protein>
    <recommendedName>
        <fullName evidence="1">F-box domain-containing protein</fullName>
    </recommendedName>
</protein>
<dbReference type="Pfam" id="PF00646">
    <property type="entry name" value="F-box"/>
    <property type="match status" value="1"/>
</dbReference>
<sequence>MSVERWEPTGEAVESPAEWPFEIIHHGDPVMLEMWTCVVGFRAARSKTSIKSSHVYQIRNFHSKCARTQTASANVSSVIIITSDAHSGRSNTCNPPPASTANNDVSTRRLIQRHKYRSTFAQSPQNFRVLRYRNTGALARSTFKVRADRGTTNKQSLDMCEVQKTWPLHPAHHLPIPFPFPTLLVVSPWARPILPRHQMSPLDPLYRLVGSYLARGNRSNQQPILCESPLNLPTEIIDLVLERLPPESVIAFSLTCRFFYLKHLPPAETTQKQLSQVPRISLLLLLESQLPDHHFCYDCYRLHRTRLRPNNDVKMFDSYCGNRLRVLGKPKSTWMLDSLPTLAPEGAPTFGDFRLVINRHFYGGEHWLPLSVLQLPATTTTLELPEQPPSLDSAEENGKYYLYYKKPEPLGKIYGFQEFQSPFFHDGQVLDLAVSFKDFVTENDKRFVCRHFPVHFLAEYYRWYSKLLKCQESSAAVGQVDMGSTRILSCDICTMACRLELTLIQEPEEETAAKTSSYQNQNQKNNKKQMAWVLKISQWHNLGSLRTPYDPEWVYNSPFSRLSPPRYTTSPVKEHVYYEWMKGMEKKKKKK</sequence>
<evidence type="ECO:0000313" key="3">
    <source>
        <dbReference type="Proteomes" id="UP001302126"/>
    </source>
</evidence>
<feature type="domain" description="F-box" evidence="1">
    <location>
        <begin position="230"/>
        <end position="260"/>
    </location>
</feature>
<organism evidence="2 3">
    <name type="scientific">Podospora australis</name>
    <dbReference type="NCBI Taxonomy" id="1536484"/>
    <lineage>
        <taxon>Eukaryota</taxon>
        <taxon>Fungi</taxon>
        <taxon>Dikarya</taxon>
        <taxon>Ascomycota</taxon>
        <taxon>Pezizomycotina</taxon>
        <taxon>Sordariomycetes</taxon>
        <taxon>Sordariomycetidae</taxon>
        <taxon>Sordariales</taxon>
        <taxon>Podosporaceae</taxon>
        <taxon>Podospora</taxon>
    </lineage>
</organism>
<dbReference type="CDD" id="cd09917">
    <property type="entry name" value="F-box_SF"/>
    <property type="match status" value="1"/>
</dbReference>
<reference evidence="2" key="1">
    <citation type="journal article" date="2023" name="Mol. Phylogenet. Evol.">
        <title>Genome-scale phylogeny and comparative genomics of the fungal order Sordariales.</title>
        <authorList>
            <person name="Hensen N."/>
            <person name="Bonometti L."/>
            <person name="Westerberg I."/>
            <person name="Brannstrom I.O."/>
            <person name="Guillou S."/>
            <person name="Cros-Aarteil S."/>
            <person name="Calhoun S."/>
            <person name="Haridas S."/>
            <person name="Kuo A."/>
            <person name="Mondo S."/>
            <person name="Pangilinan J."/>
            <person name="Riley R."/>
            <person name="LaButti K."/>
            <person name="Andreopoulos B."/>
            <person name="Lipzen A."/>
            <person name="Chen C."/>
            <person name="Yan M."/>
            <person name="Daum C."/>
            <person name="Ng V."/>
            <person name="Clum A."/>
            <person name="Steindorff A."/>
            <person name="Ohm R.A."/>
            <person name="Martin F."/>
            <person name="Silar P."/>
            <person name="Natvig D.O."/>
            <person name="Lalanne C."/>
            <person name="Gautier V."/>
            <person name="Ament-Velasquez S.L."/>
            <person name="Kruys A."/>
            <person name="Hutchinson M.I."/>
            <person name="Powell A.J."/>
            <person name="Barry K."/>
            <person name="Miller A.N."/>
            <person name="Grigoriev I.V."/>
            <person name="Debuchy R."/>
            <person name="Gladieux P."/>
            <person name="Hiltunen Thoren M."/>
            <person name="Johannesson H."/>
        </authorList>
    </citation>
    <scope>NUCLEOTIDE SEQUENCE</scope>
    <source>
        <strain evidence="2">PSN309</strain>
    </source>
</reference>
<comment type="caution">
    <text evidence="2">The sequence shown here is derived from an EMBL/GenBank/DDBJ whole genome shotgun (WGS) entry which is preliminary data.</text>
</comment>
<dbReference type="InterPro" id="IPR001810">
    <property type="entry name" value="F-box_dom"/>
</dbReference>
<proteinExistence type="predicted"/>
<keyword evidence="3" id="KW-1185">Reference proteome</keyword>
<dbReference type="SUPFAM" id="SSF81383">
    <property type="entry name" value="F-box domain"/>
    <property type="match status" value="1"/>
</dbReference>
<evidence type="ECO:0000259" key="1">
    <source>
        <dbReference type="Pfam" id="PF00646"/>
    </source>
</evidence>
<dbReference type="Proteomes" id="UP001302126">
    <property type="component" value="Unassembled WGS sequence"/>
</dbReference>
<name>A0AAN7AG11_9PEZI</name>
<dbReference type="AlphaFoldDB" id="A0AAN7AG11"/>
<evidence type="ECO:0000313" key="2">
    <source>
        <dbReference type="EMBL" id="KAK4184537.1"/>
    </source>
</evidence>